<accession>A0AAQ3KK21</accession>
<protein>
    <submittedName>
        <fullName evidence="1">Uncharacterized protein</fullName>
    </submittedName>
</protein>
<dbReference type="PANTHER" id="PTHR38925">
    <property type="entry name" value="PROTEIN, PUTATIVE-RELATED"/>
    <property type="match status" value="1"/>
</dbReference>
<keyword evidence="2" id="KW-1185">Reference proteome</keyword>
<reference evidence="1 2" key="1">
    <citation type="submission" date="2023-10" db="EMBL/GenBank/DDBJ databases">
        <title>Chromosome-scale genome assembly provides insights into flower coloration mechanisms of Canna indica.</title>
        <authorList>
            <person name="Li C."/>
        </authorList>
    </citation>
    <scope>NUCLEOTIDE SEQUENCE [LARGE SCALE GENOMIC DNA]</scope>
    <source>
        <tissue evidence="1">Flower</tissue>
    </source>
</reference>
<dbReference type="EMBL" id="CP136894">
    <property type="protein sequence ID" value="WOL07577.1"/>
    <property type="molecule type" value="Genomic_DNA"/>
</dbReference>
<proteinExistence type="predicted"/>
<dbReference type="Proteomes" id="UP001327560">
    <property type="component" value="Chromosome 5"/>
</dbReference>
<organism evidence="1 2">
    <name type="scientific">Canna indica</name>
    <name type="common">Indian-shot</name>
    <dbReference type="NCBI Taxonomy" id="4628"/>
    <lineage>
        <taxon>Eukaryota</taxon>
        <taxon>Viridiplantae</taxon>
        <taxon>Streptophyta</taxon>
        <taxon>Embryophyta</taxon>
        <taxon>Tracheophyta</taxon>
        <taxon>Spermatophyta</taxon>
        <taxon>Magnoliopsida</taxon>
        <taxon>Liliopsida</taxon>
        <taxon>Zingiberales</taxon>
        <taxon>Cannaceae</taxon>
        <taxon>Canna</taxon>
    </lineage>
</organism>
<evidence type="ECO:0000313" key="2">
    <source>
        <dbReference type="Proteomes" id="UP001327560"/>
    </source>
</evidence>
<evidence type="ECO:0000313" key="1">
    <source>
        <dbReference type="EMBL" id="WOL07577.1"/>
    </source>
</evidence>
<name>A0AAQ3KK21_9LILI</name>
<sequence length="116" mass="12851">MGVHMLIIAKFKLLAGGHSSCQMLASLLCPFALKFPFVAARLPNSCTELAVSLRFFLFRIGQVFVVDAAASSMHRRYGRWERALRLLHDRAVGSGQTLRLLSPSDEMLTAISMLTL</sequence>
<dbReference type="AlphaFoldDB" id="A0AAQ3KK21"/>
<gene>
    <name evidence="1" type="ORF">Cni_G16321</name>
</gene>
<dbReference type="PANTHER" id="PTHR38925:SF1">
    <property type="entry name" value="PROTEIN, PUTATIVE-RELATED"/>
    <property type="match status" value="1"/>
</dbReference>